<dbReference type="EMBL" id="JADIMQ010000094">
    <property type="protein sequence ID" value="MBO8448942.1"/>
    <property type="molecule type" value="Genomic_DNA"/>
</dbReference>
<gene>
    <name evidence="1" type="ORF">IAC29_06705</name>
</gene>
<dbReference type="AlphaFoldDB" id="A0A9D9EKT5"/>
<sequence>MAPAIQAAAQDNVKKEKGGAVAQEMKNHFQFYGFIRNFFAFDTRESVAGTGDLFYYLPKDVDMNEDGSQDLNAQSSFRFLALTTRLGVDVYGYKVGRTSFGGKVETDFYAGLDGINGTAQLRLRQAYMTIGWDGLALGQSNTASVGLKLGQAWHPLAADQPHVLSLETGAPFNPFSRTPLVMMDASLGKHFVISAAAIWQMQYLSAGPDGASAQYIKYGCTPEIYMGLTYKTAGGFLARAGVDILSIKPRRTGVNNVQVTVKVSDRITTVSPYIYLQYRKGSFEAKAKTVLSEAGEHLNLMSGYGVSAVYDDGHRDYVPLYASSTWASVSYGKKWQVMLMGGYIKNLGTRNPLYGNTASFIDNTGTGLVDVENVYFSKNGSPNLNEMWRLVPTVAYNIGKFTLALEWNITSARYGEYAGVGGNYLDSATGLATTNLHWVTNHRIQMMARFTF</sequence>
<dbReference type="Proteomes" id="UP000810252">
    <property type="component" value="Unassembled WGS sequence"/>
</dbReference>
<proteinExistence type="predicted"/>
<name>A0A9D9EKT5_9BACT</name>
<reference evidence="1" key="1">
    <citation type="submission" date="2020-10" db="EMBL/GenBank/DDBJ databases">
        <authorList>
            <person name="Gilroy R."/>
        </authorList>
    </citation>
    <scope>NUCLEOTIDE SEQUENCE</scope>
    <source>
        <strain evidence="1">20514</strain>
    </source>
</reference>
<protein>
    <submittedName>
        <fullName evidence="1">Uncharacterized protein</fullName>
    </submittedName>
</protein>
<organism evidence="1 2">
    <name type="scientific">Candidatus Cryptobacteroides merdigallinarum</name>
    <dbReference type="NCBI Taxonomy" id="2840770"/>
    <lineage>
        <taxon>Bacteria</taxon>
        <taxon>Pseudomonadati</taxon>
        <taxon>Bacteroidota</taxon>
        <taxon>Bacteroidia</taxon>
        <taxon>Bacteroidales</taxon>
        <taxon>Candidatus Cryptobacteroides</taxon>
    </lineage>
</organism>
<accession>A0A9D9EKT5</accession>
<reference evidence="1" key="2">
    <citation type="journal article" date="2021" name="PeerJ">
        <title>Extensive microbial diversity within the chicken gut microbiome revealed by metagenomics and culture.</title>
        <authorList>
            <person name="Gilroy R."/>
            <person name="Ravi A."/>
            <person name="Getino M."/>
            <person name="Pursley I."/>
            <person name="Horton D.L."/>
            <person name="Alikhan N.F."/>
            <person name="Baker D."/>
            <person name="Gharbi K."/>
            <person name="Hall N."/>
            <person name="Watson M."/>
            <person name="Adriaenssens E.M."/>
            <person name="Foster-Nyarko E."/>
            <person name="Jarju S."/>
            <person name="Secka A."/>
            <person name="Antonio M."/>
            <person name="Oren A."/>
            <person name="Chaudhuri R.R."/>
            <person name="La Ragione R."/>
            <person name="Hildebrand F."/>
            <person name="Pallen M.J."/>
        </authorList>
    </citation>
    <scope>NUCLEOTIDE SEQUENCE</scope>
    <source>
        <strain evidence="1">20514</strain>
    </source>
</reference>
<evidence type="ECO:0000313" key="2">
    <source>
        <dbReference type="Proteomes" id="UP000810252"/>
    </source>
</evidence>
<evidence type="ECO:0000313" key="1">
    <source>
        <dbReference type="EMBL" id="MBO8448942.1"/>
    </source>
</evidence>
<comment type="caution">
    <text evidence="1">The sequence shown here is derived from an EMBL/GenBank/DDBJ whole genome shotgun (WGS) entry which is preliminary data.</text>
</comment>